<accession>L1L4J8</accession>
<keyword evidence="3" id="KW-1185">Reference proteome</keyword>
<proteinExistence type="predicted"/>
<dbReference type="EMBL" id="AEJC01000117">
    <property type="protein sequence ID" value="EKX67817.1"/>
    <property type="molecule type" value="Genomic_DNA"/>
</dbReference>
<dbReference type="AlphaFoldDB" id="L1L4J8"/>
<feature type="non-terminal residue" evidence="2">
    <location>
        <position position="1"/>
    </location>
</feature>
<evidence type="ECO:0000313" key="2">
    <source>
        <dbReference type="EMBL" id="EKX67817.1"/>
    </source>
</evidence>
<organism evidence="2 3">
    <name type="scientific">Streptomyces ipomoeae 91-03</name>
    <dbReference type="NCBI Taxonomy" id="698759"/>
    <lineage>
        <taxon>Bacteria</taxon>
        <taxon>Bacillati</taxon>
        <taxon>Actinomycetota</taxon>
        <taxon>Actinomycetes</taxon>
        <taxon>Kitasatosporales</taxon>
        <taxon>Streptomycetaceae</taxon>
        <taxon>Streptomyces</taxon>
    </lineage>
</organism>
<feature type="region of interest" description="Disordered" evidence="1">
    <location>
        <begin position="1"/>
        <end position="32"/>
    </location>
</feature>
<evidence type="ECO:0000256" key="1">
    <source>
        <dbReference type="SAM" id="MobiDB-lite"/>
    </source>
</evidence>
<protein>
    <submittedName>
        <fullName evidence="2">Uncharacterized protein</fullName>
    </submittedName>
</protein>
<feature type="region of interest" description="Disordered" evidence="1">
    <location>
        <begin position="372"/>
        <end position="393"/>
    </location>
</feature>
<sequence length="596" mass="63920">TRTRYRASDGVSAHPAPGLAGPVPEAGPGNPRMGFVQGRDVDAVAGSVEEGPHRVHVGIADRTEGDLLMADVPPQDLAQGRRHIHRGGSVTGQLDALSQEGTRGEHHLRRERAEVGTRQLLQRPLGGQWQIENAVEHPLVSAERVVEEVGRPQDRVRHVTGDQVRFDARLALEMRYATVLVGARHGAEHEVRHPLPGRGGDDGPPLCDLGRRARLEGRGVCEDARHAVHGGGERADVVQRPRHHLHCLLGEFACGPPVRVTDQHADGRPPSEQGTCHGPALAPCRCEDQDRCVGHDERTPFNNPLRERPSLAQEGDERGVHFLGVGPQQPVRGALDLDVVRGRQHLVEEPRGSLDRQDPVARTVQDQGWYVDGGDVGPEVGRPREWRGRSGVEAPARGDVPAVAHRLFADAGAQVLVQVVEVLVEGRVIGVAVSLHRRDHTVEELLRSDAVRIVVGLEEAGLERGEERGLGHPAGTIGGEVAGDFAGTHREPDQDGVAEVESLHDGVQVGGEGVVVVTARRLGRLPETATVVGDDPVTGVQQSGALSLPRVPVQRKAVDEHDGLPGTVVLVVEIDVGGVLLANCDVRHMCSSVVNE</sequence>
<dbReference type="Proteomes" id="UP000010411">
    <property type="component" value="Unassembled WGS sequence"/>
</dbReference>
<gene>
    <name evidence="2" type="ORF">STRIP9103_07447</name>
</gene>
<evidence type="ECO:0000313" key="3">
    <source>
        <dbReference type="Proteomes" id="UP000010411"/>
    </source>
</evidence>
<comment type="caution">
    <text evidence="2">The sequence shown here is derived from an EMBL/GenBank/DDBJ whole genome shotgun (WGS) entry which is preliminary data.</text>
</comment>
<feature type="compositionally biased region" description="Basic and acidic residues" evidence="1">
    <location>
        <begin position="381"/>
        <end position="390"/>
    </location>
</feature>
<name>L1L4J8_9ACTN</name>
<reference evidence="2 3" key="1">
    <citation type="submission" date="2012-11" db="EMBL/GenBank/DDBJ databases">
        <authorList>
            <person name="Huguet-Tapia J.C."/>
            <person name="Durkin A.S."/>
            <person name="Pettis G.S."/>
            <person name="Badger J.H."/>
        </authorList>
    </citation>
    <scope>NUCLEOTIDE SEQUENCE [LARGE SCALE GENOMIC DNA]</scope>
    <source>
        <strain evidence="2 3">91-03</strain>
    </source>
</reference>